<dbReference type="SUPFAM" id="SSF103054">
    <property type="entry name" value="General secretion pathway protein M, EpsM"/>
    <property type="match status" value="1"/>
</dbReference>
<keyword evidence="9 10" id="KW-0472">Membrane</keyword>
<gene>
    <name evidence="11" type="primary">gspM</name>
    <name evidence="11" type="ORF">ACFO6Q_00025</name>
</gene>
<keyword evidence="7 10" id="KW-0653">Protein transport</keyword>
<evidence type="ECO:0000256" key="10">
    <source>
        <dbReference type="PIRNR" id="PIRNR006291"/>
    </source>
</evidence>
<comment type="caution">
    <text evidence="11">The sequence shown here is derived from an EMBL/GenBank/DDBJ whole genome shotgun (WGS) entry which is preliminary data.</text>
</comment>
<evidence type="ECO:0000256" key="8">
    <source>
        <dbReference type="ARBA" id="ARBA00022989"/>
    </source>
</evidence>
<comment type="function">
    <text evidence="10">Inner membrane component of the type II secretion system required for the energy-dependent secretion of extracellular factors such as proteases and toxins from the periplasm.</text>
</comment>
<sequence>MIAERWRAMAPQERRTLLAGGALAVLLLGWALVWHPLSQRRAELRQQVERSRAELDYVRRGAAEIERLRAAGTRSLADRQGRSLLALADATARSGGLESALKRVEPAGAGSVRVSFEYANFDALVEWIDALARSYGVQTTDFSADRADGVGLVNARVTLQDAP</sequence>
<comment type="subcellular location">
    <subcellularLocation>
        <location evidence="1">Cell inner membrane</location>
        <topology evidence="1">Single-pass membrane protein</topology>
    </subcellularLocation>
</comment>
<evidence type="ECO:0000256" key="6">
    <source>
        <dbReference type="ARBA" id="ARBA00022692"/>
    </source>
</evidence>
<evidence type="ECO:0000313" key="12">
    <source>
        <dbReference type="Proteomes" id="UP001595886"/>
    </source>
</evidence>
<dbReference type="InterPro" id="IPR023229">
    <property type="entry name" value="T2SS_M_periplasmic_sf"/>
</dbReference>
<dbReference type="PIRSF" id="PIRSF006291">
    <property type="entry name" value="GspM"/>
    <property type="match status" value="1"/>
</dbReference>
<dbReference type="RefSeq" id="WP_380018416.1">
    <property type="nucleotide sequence ID" value="NZ_JBHSHD010000001.1"/>
</dbReference>
<reference evidence="12" key="1">
    <citation type="journal article" date="2019" name="Int. J. Syst. Evol. Microbiol.">
        <title>The Global Catalogue of Microorganisms (GCM) 10K type strain sequencing project: providing services to taxonomists for standard genome sequencing and annotation.</title>
        <authorList>
            <consortium name="The Broad Institute Genomics Platform"/>
            <consortium name="The Broad Institute Genome Sequencing Center for Infectious Disease"/>
            <person name="Wu L."/>
            <person name="Ma J."/>
        </authorList>
    </citation>
    <scope>NUCLEOTIDE SEQUENCE [LARGE SCALE GENOMIC DNA]</scope>
    <source>
        <strain evidence="12">CCUG 30340</strain>
    </source>
</reference>
<keyword evidence="8" id="KW-1133">Transmembrane helix</keyword>
<keyword evidence="6" id="KW-0812">Transmembrane</keyword>
<evidence type="ECO:0000256" key="4">
    <source>
        <dbReference type="ARBA" id="ARBA00022475"/>
    </source>
</evidence>
<dbReference type="Gene3D" id="3.30.1360.100">
    <property type="entry name" value="General secretion pathway protein M, EpsM"/>
    <property type="match status" value="1"/>
</dbReference>
<organism evidence="11 12">
    <name type="scientific">Dokdonella ginsengisoli</name>
    <dbReference type="NCBI Taxonomy" id="363846"/>
    <lineage>
        <taxon>Bacteria</taxon>
        <taxon>Pseudomonadati</taxon>
        <taxon>Pseudomonadota</taxon>
        <taxon>Gammaproteobacteria</taxon>
        <taxon>Lysobacterales</taxon>
        <taxon>Rhodanobacteraceae</taxon>
        <taxon>Dokdonella</taxon>
    </lineage>
</organism>
<dbReference type="Proteomes" id="UP001595886">
    <property type="component" value="Unassembled WGS sequence"/>
</dbReference>
<evidence type="ECO:0000256" key="1">
    <source>
        <dbReference type="ARBA" id="ARBA00004377"/>
    </source>
</evidence>
<proteinExistence type="inferred from homology"/>
<evidence type="ECO:0000256" key="5">
    <source>
        <dbReference type="ARBA" id="ARBA00022519"/>
    </source>
</evidence>
<evidence type="ECO:0000256" key="2">
    <source>
        <dbReference type="ARBA" id="ARBA00010637"/>
    </source>
</evidence>
<name>A0ABV9QP62_9GAMM</name>
<dbReference type="Pfam" id="PF04612">
    <property type="entry name" value="T2SSM"/>
    <property type="match status" value="1"/>
</dbReference>
<keyword evidence="4 10" id="KW-1003">Cell membrane</keyword>
<evidence type="ECO:0000313" key="11">
    <source>
        <dbReference type="EMBL" id="MFC4818691.1"/>
    </source>
</evidence>
<dbReference type="InterPro" id="IPR007690">
    <property type="entry name" value="T2SS_GspM"/>
</dbReference>
<comment type="similarity">
    <text evidence="2 10">Belongs to the GSP M family.</text>
</comment>
<protein>
    <recommendedName>
        <fullName evidence="10">Type II secretion system protein M</fullName>
        <shortName evidence="10">T2SS protein M</shortName>
    </recommendedName>
    <alternativeName>
        <fullName evidence="10">General secretion pathway protein M</fullName>
    </alternativeName>
</protein>
<keyword evidence="12" id="KW-1185">Reference proteome</keyword>
<evidence type="ECO:0000256" key="3">
    <source>
        <dbReference type="ARBA" id="ARBA00022448"/>
    </source>
</evidence>
<keyword evidence="5 10" id="KW-0997">Cell inner membrane</keyword>
<accession>A0ABV9QP62</accession>
<keyword evidence="3 10" id="KW-0813">Transport</keyword>
<evidence type="ECO:0000256" key="7">
    <source>
        <dbReference type="ARBA" id="ARBA00022927"/>
    </source>
</evidence>
<dbReference type="EMBL" id="JBHSHD010000001">
    <property type="protein sequence ID" value="MFC4818691.1"/>
    <property type="molecule type" value="Genomic_DNA"/>
</dbReference>
<evidence type="ECO:0000256" key="9">
    <source>
        <dbReference type="ARBA" id="ARBA00023136"/>
    </source>
</evidence>